<dbReference type="InterPro" id="IPR018247">
    <property type="entry name" value="EF_Hand_1_Ca_BS"/>
</dbReference>
<gene>
    <name evidence="1" type="ordered locus">CHAB381_0064</name>
</gene>
<accession>A7HZI9</accession>
<evidence type="ECO:0000313" key="1">
    <source>
        <dbReference type="EMBL" id="ABS50899.1"/>
    </source>
</evidence>
<sequence length="351" mass="41406">MSGNSALRRANKAKEDEFYTQLSDIERELRHYKNHFKDKVVFCNCDDPYESNFFKYFANNFNHLGLKRLIATCYGTSSIKFEQLSVFDINYIEDKNESSPYKVIIDNVEDVNNDGAIGIEDIRQIMQQNKNTVTLLEGDGDFRSEECIELLKQADIVVTNPPFSLFREYVDLLISYKKSFLIIGNQNAITYKEIFSLLKKDKIWLGYYAGDMEFQVPDYYEPRKTRFRIDENGIKWRSMGNICWFTNLDIEKRHEDLLLYEVYNEKKYPKYDNYNAINIDKVAQIPIDYNGYMGVPITFMHKYNPDQFELIGIMNTGEENKGIRHENTSHGRPIINGVEKYLRVLIRRKSR</sequence>
<proteinExistence type="predicted"/>
<dbReference type="InterPro" id="IPR025247">
    <property type="entry name" value="EcoRI-like_methylase"/>
</dbReference>
<dbReference type="EMBL" id="CP000776">
    <property type="protein sequence ID" value="ABS50899.1"/>
    <property type="molecule type" value="Genomic_DNA"/>
</dbReference>
<dbReference type="EC" id="2.1.1.72" evidence="1"/>
<dbReference type="REBASE" id="15923">
    <property type="entry name" value="M1.Cho381ORF64P"/>
</dbReference>
<dbReference type="PROSITE" id="PS00018">
    <property type="entry name" value="EF_HAND_1"/>
    <property type="match status" value="1"/>
</dbReference>
<dbReference type="GO" id="GO:0009007">
    <property type="term" value="F:site-specific DNA-methyltransferase (adenine-specific) activity"/>
    <property type="evidence" value="ECO:0007669"/>
    <property type="project" value="UniProtKB-EC"/>
</dbReference>
<dbReference type="Proteomes" id="UP000002407">
    <property type="component" value="Chromosome"/>
</dbReference>
<keyword evidence="1" id="KW-0489">Methyltransferase</keyword>
<dbReference type="eggNOG" id="ENOG502Z7VI">
    <property type="taxonomic scope" value="Bacteria"/>
</dbReference>
<keyword evidence="2" id="KW-1185">Reference proteome</keyword>
<protein>
    <submittedName>
        <fullName evidence="1">Modification methylase EcoRI (Adenine-specificmethyltransferase EcoRI) (M.EcoRI)</fullName>
        <ecNumber evidence="1">2.1.1.72</ecNumber>
    </submittedName>
</protein>
<dbReference type="InterPro" id="IPR002052">
    <property type="entry name" value="DNA_methylase_N6_adenine_CS"/>
</dbReference>
<dbReference type="HOGENOM" id="CLU_057063_0_0_7"/>
<name>A7HZI9_CAMHC</name>
<dbReference type="OrthoDB" id="9774673at2"/>
<dbReference type="Pfam" id="PF13651">
    <property type="entry name" value="EcoRI_methylase"/>
    <property type="match status" value="1"/>
</dbReference>
<dbReference type="STRING" id="360107.CHAB381_0064"/>
<dbReference type="RefSeq" id="WP_011991527.1">
    <property type="nucleotide sequence ID" value="NC_009714.1"/>
</dbReference>
<keyword evidence="1" id="KW-0808">Transferase</keyword>
<reference evidence="2" key="1">
    <citation type="submission" date="2007-07" db="EMBL/GenBank/DDBJ databases">
        <title>Complete genome sequence of Campylobacter hominis ATCC BAA-381, a commensal isolated from the human gastrointestinal tract.</title>
        <authorList>
            <person name="Fouts D.E."/>
            <person name="Mongodin E.F."/>
            <person name="Puiu D."/>
            <person name="Sebastian Y."/>
            <person name="Miller W.G."/>
            <person name="Mandrell R.E."/>
            <person name="Nelson K.E."/>
        </authorList>
    </citation>
    <scope>NUCLEOTIDE SEQUENCE [LARGE SCALE GENOMIC DNA]</scope>
    <source>
        <strain evidence="2">ATCC BAA-381 / LMG 19568 / NCTC 13146 / CH001A</strain>
    </source>
</reference>
<dbReference type="AlphaFoldDB" id="A7HZI9"/>
<organism evidence="1 2">
    <name type="scientific">Campylobacter hominis (strain ATCC BAA-381 / DSM 21671 / CCUG 45161 / LMG 19568 / NCTC 13146 / CH001A)</name>
    <dbReference type="NCBI Taxonomy" id="360107"/>
    <lineage>
        <taxon>Bacteria</taxon>
        <taxon>Pseudomonadati</taxon>
        <taxon>Campylobacterota</taxon>
        <taxon>Epsilonproteobacteria</taxon>
        <taxon>Campylobacterales</taxon>
        <taxon>Campylobacteraceae</taxon>
        <taxon>Campylobacter</taxon>
    </lineage>
</organism>
<dbReference type="GO" id="GO:0032259">
    <property type="term" value="P:methylation"/>
    <property type="evidence" value="ECO:0007669"/>
    <property type="project" value="UniProtKB-KW"/>
</dbReference>
<dbReference type="PROSITE" id="PS00092">
    <property type="entry name" value="N6_MTASE"/>
    <property type="match status" value="1"/>
</dbReference>
<evidence type="ECO:0000313" key="2">
    <source>
        <dbReference type="Proteomes" id="UP000002407"/>
    </source>
</evidence>
<dbReference type="KEGG" id="cha:CHAB381_0064"/>
<dbReference type="GO" id="GO:0003676">
    <property type="term" value="F:nucleic acid binding"/>
    <property type="evidence" value="ECO:0007669"/>
    <property type="project" value="InterPro"/>
</dbReference>